<proteinExistence type="predicted"/>
<evidence type="ECO:0000313" key="9">
    <source>
        <dbReference type="EMBL" id="TPX36326.1"/>
    </source>
</evidence>
<dbReference type="Pfam" id="PF14604">
    <property type="entry name" value="SH3_9"/>
    <property type="match status" value="1"/>
</dbReference>
<dbReference type="PROSITE" id="PS50003">
    <property type="entry name" value="PH_DOMAIN"/>
    <property type="match status" value="1"/>
</dbReference>
<sequence length="600" mass="67389">MANVRMVRAQWDYDALEDNEISFKAGDMIELIEAHNDDWFEGKFKGVAGYFPANRVVPVDPESDVLTPDGRIDGDNPFDDDDPPPGAEPVWKQVKSPNGDTYYWNVNTGETTWKAPPQNEILDEGPAVYEADSSSSNNLARVESRNTLRSSFFGWETDMNIEPAISGLSIMMDQFDSIPPELIRREGGLGKKLKKVVGGKEPRSQQSWRTYWGVVCIGWLVLYKDPPNKKKPEKVSPVDIIPLVEVTIESAGKDQTKKKNAFALSITGGAQWLLLPSNESEASKWIQTIKDSAKEFCTEDEYDSALTKVFCKDMSTVEKEQMARQKKPQAPAYKAPAPEERKPETKPKPTKRVDSASDDTDKSNVRAKLGGFFSRNRTGSEDLKKSKTSLVEDLVFGGSLSQQVAKDNSPYPSVVEACIQEVERRGLQSQGIYRLSGNASTIQKIRIMFNSQEAVRFEDEPDINVVAAVLKLYFRELQNPLVPFEFYEEFIEAAKISDYNERLMQIKALIHSLPKCNFETFQYLIQHLQKVAAEGEINKMEPPNLAIVFGPTLIRAPEDGQTAMMNMMNMSFHNQIVETILVQADWMFTADSDDEGAAQS</sequence>
<dbReference type="Pfam" id="PF00169">
    <property type="entry name" value="PH"/>
    <property type="match status" value="1"/>
</dbReference>
<dbReference type="InterPro" id="IPR001605">
    <property type="entry name" value="PH_dom-spectrin-type"/>
</dbReference>
<dbReference type="SUPFAM" id="SSF51045">
    <property type="entry name" value="WW domain"/>
    <property type="match status" value="1"/>
</dbReference>
<dbReference type="SMART" id="SM00233">
    <property type="entry name" value="PH"/>
    <property type="match status" value="1"/>
</dbReference>
<dbReference type="AlphaFoldDB" id="A0A507CE57"/>
<dbReference type="InterPro" id="IPR036020">
    <property type="entry name" value="WW_dom_sf"/>
</dbReference>
<dbReference type="InterPro" id="IPR001452">
    <property type="entry name" value="SH3_domain"/>
</dbReference>
<dbReference type="InterPro" id="IPR008936">
    <property type="entry name" value="Rho_GTPase_activation_prot"/>
</dbReference>
<dbReference type="PRINTS" id="PR00683">
    <property type="entry name" value="SPECTRINPH"/>
</dbReference>
<dbReference type="SMART" id="SM00326">
    <property type="entry name" value="SH3"/>
    <property type="match status" value="1"/>
</dbReference>
<dbReference type="InterPro" id="IPR001849">
    <property type="entry name" value="PH_domain"/>
</dbReference>
<organism evidence="9 10">
    <name type="scientific">Synchytrium microbalum</name>
    <dbReference type="NCBI Taxonomy" id="1806994"/>
    <lineage>
        <taxon>Eukaryota</taxon>
        <taxon>Fungi</taxon>
        <taxon>Fungi incertae sedis</taxon>
        <taxon>Chytridiomycota</taxon>
        <taxon>Chytridiomycota incertae sedis</taxon>
        <taxon>Chytridiomycetes</taxon>
        <taxon>Synchytriales</taxon>
        <taxon>Synchytriaceae</taxon>
        <taxon>Synchytrium</taxon>
    </lineage>
</organism>
<accession>A0A507CE57</accession>
<dbReference type="CDD" id="cd00201">
    <property type="entry name" value="WW"/>
    <property type="match status" value="1"/>
</dbReference>
<dbReference type="Proteomes" id="UP000319731">
    <property type="component" value="Unassembled WGS sequence"/>
</dbReference>
<feature type="domain" description="WW" evidence="7">
    <location>
        <begin position="85"/>
        <end position="118"/>
    </location>
</feature>
<evidence type="ECO:0000256" key="3">
    <source>
        <dbReference type="PROSITE-ProRule" id="PRU00192"/>
    </source>
</evidence>
<dbReference type="CDD" id="cd00174">
    <property type="entry name" value="SH3"/>
    <property type="match status" value="1"/>
</dbReference>
<dbReference type="Pfam" id="PF00620">
    <property type="entry name" value="RhoGAP"/>
    <property type="match status" value="1"/>
</dbReference>
<evidence type="ECO:0000256" key="2">
    <source>
        <dbReference type="ARBA" id="ARBA00022468"/>
    </source>
</evidence>
<evidence type="ECO:0000259" key="8">
    <source>
        <dbReference type="PROSITE" id="PS50238"/>
    </source>
</evidence>
<dbReference type="PROSITE" id="PS50020">
    <property type="entry name" value="WW_DOMAIN_2"/>
    <property type="match status" value="1"/>
</dbReference>
<dbReference type="Gene3D" id="1.10.555.10">
    <property type="entry name" value="Rho GTPase activation protein"/>
    <property type="match status" value="1"/>
</dbReference>
<dbReference type="Gene3D" id="2.30.30.40">
    <property type="entry name" value="SH3 Domains"/>
    <property type="match status" value="1"/>
</dbReference>
<dbReference type="SMART" id="SM00456">
    <property type="entry name" value="WW"/>
    <property type="match status" value="1"/>
</dbReference>
<dbReference type="GO" id="GO:0007165">
    <property type="term" value="P:signal transduction"/>
    <property type="evidence" value="ECO:0007669"/>
    <property type="project" value="InterPro"/>
</dbReference>
<keyword evidence="10" id="KW-1185">Reference proteome</keyword>
<dbReference type="PANTHER" id="PTHR23176:SF129">
    <property type="entry name" value="RHO GTPASE ACTIVATING PROTEIN AT 16F, ISOFORM E-RELATED"/>
    <property type="match status" value="1"/>
</dbReference>
<dbReference type="InterPro" id="IPR036028">
    <property type="entry name" value="SH3-like_dom_sf"/>
</dbReference>
<evidence type="ECO:0000259" key="6">
    <source>
        <dbReference type="PROSITE" id="PS50003"/>
    </source>
</evidence>
<gene>
    <name evidence="9" type="ORF">SmJEL517_g01634</name>
</gene>
<dbReference type="PANTHER" id="PTHR23176">
    <property type="entry name" value="RHO/RAC/CDC GTPASE-ACTIVATING PROTEIN"/>
    <property type="match status" value="1"/>
</dbReference>
<dbReference type="GO" id="GO:0005737">
    <property type="term" value="C:cytoplasm"/>
    <property type="evidence" value="ECO:0007669"/>
    <property type="project" value="TreeGrafter"/>
</dbReference>
<feature type="domain" description="SH3" evidence="5">
    <location>
        <begin position="2"/>
        <end position="61"/>
    </location>
</feature>
<name>A0A507CE57_9FUNG</name>
<dbReference type="InterPro" id="IPR050729">
    <property type="entry name" value="Rho-GAP"/>
</dbReference>
<dbReference type="SUPFAM" id="SSF50044">
    <property type="entry name" value="SH3-domain"/>
    <property type="match status" value="1"/>
</dbReference>
<dbReference type="SUPFAM" id="SSF48350">
    <property type="entry name" value="GTPase activation domain, GAP"/>
    <property type="match status" value="1"/>
</dbReference>
<feature type="region of interest" description="Disordered" evidence="4">
    <location>
        <begin position="61"/>
        <end position="89"/>
    </location>
</feature>
<dbReference type="SMART" id="SM00324">
    <property type="entry name" value="RhoGAP"/>
    <property type="match status" value="1"/>
</dbReference>
<dbReference type="Gene3D" id="2.30.29.30">
    <property type="entry name" value="Pleckstrin-homology domain (PH domain)/Phosphotyrosine-binding domain (PTB)"/>
    <property type="match status" value="1"/>
</dbReference>
<evidence type="ECO:0000256" key="4">
    <source>
        <dbReference type="SAM" id="MobiDB-lite"/>
    </source>
</evidence>
<feature type="compositionally biased region" description="Basic and acidic residues" evidence="4">
    <location>
        <begin position="337"/>
        <end position="364"/>
    </location>
</feature>
<dbReference type="STRING" id="1806994.A0A507CE57"/>
<feature type="region of interest" description="Disordered" evidence="4">
    <location>
        <begin position="320"/>
        <end position="365"/>
    </location>
</feature>
<dbReference type="RefSeq" id="XP_031026639.1">
    <property type="nucleotide sequence ID" value="XM_031167562.1"/>
</dbReference>
<dbReference type="InterPro" id="IPR000198">
    <property type="entry name" value="RhoGAP_dom"/>
</dbReference>
<evidence type="ECO:0000259" key="5">
    <source>
        <dbReference type="PROSITE" id="PS50002"/>
    </source>
</evidence>
<dbReference type="GO" id="GO:0005543">
    <property type="term" value="F:phospholipid binding"/>
    <property type="evidence" value="ECO:0007669"/>
    <property type="project" value="InterPro"/>
</dbReference>
<keyword evidence="1 3" id="KW-0728">SH3 domain</keyword>
<dbReference type="EMBL" id="QEAO01000005">
    <property type="protein sequence ID" value="TPX36326.1"/>
    <property type="molecule type" value="Genomic_DNA"/>
</dbReference>
<keyword evidence="2" id="KW-0343">GTPase activation</keyword>
<dbReference type="InterPro" id="IPR011993">
    <property type="entry name" value="PH-like_dom_sf"/>
</dbReference>
<dbReference type="OrthoDB" id="79452at2759"/>
<evidence type="ECO:0000259" key="7">
    <source>
        <dbReference type="PROSITE" id="PS50020"/>
    </source>
</evidence>
<evidence type="ECO:0008006" key="11">
    <source>
        <dbReference type="Google" id="ProtNLM"/>
    </source>
</evidence>
<dbReference type="PROSITE" id="PS50002">
    <property type="entry name" value="SH3"/>
    <property type="match status" value="1"/>
</dbReference>
<dbReference type="InterPro" id="IPR001202">
    <property type="entry name" value="WW_dom"/>
</dbReference>
<dbReference type="Gene3D" id="2.20.70.10">
    <property type="match status" value="1"/>
</dbReference>
<dbReference type="GO" id="GO:0005096">
    <property type="term" value="F:GTPase activator activity"/>
    <property type="evidence" value="ECO:0007669"/>
    <property type="project" value="UniProtKB-KW"/>
</dbReference>
<comment type="caution">
    <text evidence="9">The sequence shown here is derived from an EMBL/GenBank/DDBJ whole genome shotgun (WGS) entry which is preliminary data.</text>
</comment>
<dbReference type="PRINTS" id="PR00452">
    <property type="entry name" value="SH3DOMAIN"/>
</dbReference>
<dbReference type="Pfam" id="PF00397">
    <property type="entry name" value="WW"/>
    <property type="match status" value="1"/>
</dbReference>
<evidence type="ECO:0000256" key="1">
    <source>
        <dbReference type="ARBA" id="ARBA00022443"/>
    </source>
</evidence>
<dbReference type="PROSITE" id="PS50238">
    <property type="entry name" value="RHOGAP"/>
    <property type="match status" value="1"/>
</dbReference>
<reference evidence="9 10" key="1">
    <citation type="journal article" date="2019" name="Sci. Rep.">
        <title>Comparative genomics of chytrid fungi reveal insights into the obligate biotrophic and pathogenic lifestyle of Synchytrium endobioticum.</title>
        <authorList>
            <person name="van de Vossenberg B.T.L.H."/>
            <person name="Warris S."/>
            <person name="Nguyen H.D.T."/>
            <person name="van Gent-Pelzer M.P.E."/>
            <person name="Joly D.L."/>
            <person name="van de Geest H.C."/>
            <person name="Bonants P.J.M."/>
            <person name="Smith D.S."/>
            <person name="Levesque C.A."/>
            <person name="van der Lee T.A.J."/>
        </authorList>
    </citation>
    <scope>NUCLEOTIDE SEQUENCE [LARGE SCALE GENOMIC DNA]</scope>
    <source>
        <strain evidence="9 10">JEL517</strain>
    </source>
</reference>
<feature type="domain" description="PH" evidence="6">
    <location>
        <begin position="182"/>
        <end position="294"/>
    </location>
</feature>
<dbReference type="GeneID" id="42002859"/>
<dbReference type="SUPFAM" id="SSF50729">
    <property type="entry name" value="PH domain-like"/>
    <property type="match status" value="1"/>
</dbReference>
<feature type="domain" description="Rho-GAP" evidence="8">
    <location>
        <begin position="398"/>
        <end position="588"/>
    </location>
</feature>
<evidence type="ECO:0000313" key="10">
    <source>
        <dbReference type="Proteomes" id="UP000319731"/>
    </source>
</evidence>
<protein>
    <recommendedName>
        <fullName evidence="11">Rho GTPase-activating protein 27</fullName>
    </recommendedName>
</protein>